<protein>
    <submittedName>
        <fullName evidence="1">Uncharacterized protein</fullName>
    </submittedName>
</protein>
<accession>A0A061REV4</accession>
<gene>
    <name evidence="1" type="ORF">TSPGSL018_6611</name>
</gene>
<evidence type="ECO:0000313" key="1">
    <source>
        <dbReference type="EMBL" id="JAC69339.1"/>
    </source>
</evidence>
<reference evidence="1" key="1">
    <citation type="submission" date="2014-05" db="EMBL/GenBank/DDBJ databases">
        <title>The transcriptome of the halophilic microalga Tetraselmis sp. GSL018 isolated from the Great Salt Lake, Utah.</title>
        <authorList>
            <person name="Jinkerson R.E."/>
            <person name="D'Adamo S."/>
            <person name="Posewitz M.C."/>
        </authorList>
    </citation>
    <scope>NUCLEOTIDE SEQUENCE</scope>
    <source>
        <strain evidence="1">GSL018</strain>
    </source>
</reference>
<dbReference type="AlphaFoldDB" id="A0A061REV4"/>
<name>A0A061REV4_9CHLO</name>
<sequence length="53" mass="6200">MSSPMWFVTGYLEALIKKNHLTCIELSSVTFLIKHMSLHFNSLWRLCFYCATS</sequence>
<dbReference type="EMBL" id="GBEZ01016954">
    <property type="protein sequence ID" value="JAC69339.1"/>
    <property type="molecule type" value="Transcribed_RNA"/>
</dbReference>
<organism evidence="1">
    <name type="scientific">Tetraselmis sp. GSL018</name>
    <dbReference type="NCBI Taxonomy" id="582737"/>
    <lineage>
        <taxon>Eukaryota</taxon>
        <taxon>Viridiplantae</taxon>
        <taxon>Chlorophyta</taxon>
        <taxon>core chlorophytes</taxon>
        <taxon>Chlorodendrophyceae</taxon>
        <taxon>Chlorodendrales</taxon>
        <taxon>Chlorodendraceae</taxon>
        <taxon>Tetraselmis</taxon>
    </lineage>
</organism>
<proteinExistence type="predicted"/>